<dbReference type="InterPro" id="IPR036412">
    <property type="entry name" value="HAD-like_sf"/>
</dbReference>
<dbReference type="CDD" id="cd07505">
    <property type="entry name" value="HAD_BPGM-like"/>
    <property type="match status" value="1"/>
</dbReference>
<dbReference type="InterPro" id="IPR023214">
    <property type="entry name" value="HAD_sf"/>
</dbReference>
<sequence length="360" mass="39814">MVHALALRDQSSVLTRPPALPLTVWQGAAPPGTPCRPSLDACCLQDASGAIRRARASQVPCLKPAIARGRPLAPVQAMSTPLPTDVHERGPNDGAMTLRPLPVHLLENAADDPTLGNPLLRHKRMGTDWMGVIVDYEGVLVEDTSGRHTEAWLRLAEEEGKPPPLTHALKRAALMKAEQAIMEVLCWGREPNYVRRVAQRKDEIYRELLGDWRPSEMPGTRSFLESLRTQQVPVAVCSVEKSFVHEDIKRLGLEPYISEVVAADDIERCRPDPEAYAYAAQKLDRPTVRCIVVGACNQSIEAAHDCSMQCVVVAGQKPLYEYRAADLVVKQLDEVAFINLKQLFREEEGVEPQVGNDGLF</sequence>
<dbReference type="SFLD" id="SFLDG01129">
    <property type="entry name" value="C1.5:_HAD__Beta-PGM__Phosphata"/>
    <property type="match status" value="1"/>
</dbReference>
<dbReference type="OrthoDB" id="40579at2759"/>
<proteinExistence type="predicted"/>
<dbReference type="Gene3D" id="1.10.150.240">
    <property type="entry name" value="Putative phosphatase, domain 2"/>
    <property type="match status" value="1"/>
</dbReference>
<dbReference type="NCBIfam" id="TIGR01509">
    <property type="entry name" value="HAD-SF-IA-v3"/>
    <property type="match status" value="1"/>
</dbReference>
<keyword evidence="2" id="KW-1185">Reference proteome</keyword>
<comment type="caution">
    <text evidence="1">The sequence shown here is derived from an EMBL/GenBank/DDBJ whole genome shotgun (WGS) entry which is preliminary data.</text>
</comment>
<gene>
    <name evidence="1" type="ORF">OSTQU699_LOCUS4117</name>
</gene>
<evidence type="ECO:0008006" key="3">
    <source>
        <dbReference type="Google" id="ProtNLM"/>
    </source>
</evidence>
<evidence type="ECO:0000313" key="2">
    <source>
        <dbReference type="Proteomes" id="UP000708148"/>
    </source>
</evidence>
<dbReference type="PANTHER" id="PTHR47108:SF1">
    <property type="entry name" value="5-AMINO-6-(5-PHOSPHO-D-RIBITYLAMINO)URACIL PHOSPHATASE, CHLOROPLASTIC"/>
    <property type="match status" value="1"/>
</dbReference>
<dbReference type="InterPro" id="IPR006439">
    <property type="entry name" value="HAD-SF_hydro_IA"/>
</dbReference>
<protein>
    <recommendedName>
        <fullName evidence="3">HAD-like domain-containing protein</fullName>
    </recommendedName>
</protein>
<dbReference type="Proteomes" id="UP000708148">
    <property type="component" value="Unassembled WGS sequence"/>
</dbReference>
<dbReference type="InterPro" id="IPR023198">
    <property type="entry name" value="PGP-like_dom2"/>
</dbReference>
<dbReference type="Pfam" id="PF00702">
    <property type="entry name" value="Hydrolase"/>
    <property type="match status" value="1"/>
</dbReference>
<accession>A0A8S1IY85</accession>
<dbReference type="Gene3D" id="3.40.50.1000">
    <property type="entry name" value="HAD superfamily/HAD-like"/>
    <property type="match status" value="1"/>
</dbReference>
<name>A0A8S1IY85_9CHLO</name>
<reference evidence="1" key="1">
    <citation type="submission" date="2020-12" db="EMBL/GenBank/DDBJ databases">
        <authorList>
            <person name="Iha C."/>
        </authorList>
    </citation>
    <scope>NUCLEOTIDE SEQUENCE</scope>
</reference>
<dbReference type="SFLD" id="SFLDS00003">
    <property type="entry name" value="Haloacid_Dehalogenase"/>
    <property type="match status" value="1"/>
</dbReference>
<dbReference type="PANTHER" id="PTHR47108">
    <property type="entry name" value="5-AMINO-6-(5-PHOSPHO-D-RIBITYLAMINO)URACIL PHOSPHATASE, CHLOROPLASTIC"/>
    <property type="match status" value="1"/>
</dbReference>
<organism evidence="1 2">
    <name type="scientific">Ostreobium quekettii</name>
    <dbReference type="NCBI Taxonomy" id="121088"/>
    <lineage>
        <taxon>Eukaryota</taxon>
        <taxon>Viridiplantae</taxon>
        <taxon>Chlorophyta</taxon>
        <taxon>core chlorophytes</taxon>
        <taxon>Ulvophyceae</taxon>
        <taxon>TCBD clade</taxon>
        <taxon>Bryopsidales</taxon>
        <taxon>Ostreobineae</taxon>
        <taxon>Ostreobiaceae</taxon>
        <taxon>Ostreobium</taxon>
    </lineage>
</organism>
<evidence type="ECO:0000313" key="1">
    <source>
        <dbReference type="EMBL" id="CAD7698758.1"/>
    </source>
</evidence>
<dbReference type="AlphaFoldDB" id="A0A8S1IY85"/>
<dbReference type="SUPFAM" id="SSF56784">
    <property type="entry name" value="HAD-like"/>
    <property type="match status" value="1"/>
</dbReference>
<dbReference type="EMBL" id="CAJHUC010000882">
    <property type="protein sequence ID" value="CAD7698758.1"/>
    <property type="molecule type" value="Genomic_DNA"/>
</dbReference>